<dbReference type="PRINTS" id="PR00463">
    <property type="entry name" value="EP450I"/>
</dbReference>
<dbReference type="Proteomes" id="UP001396898">
    <property type="component" value="Unassembled WGS sequence"/>
</dbReference>
<evidence type="ECO:0000313" key="7">
    <source>
        <dbReference type="Proteomes" id="UP001396898"/>
    </source>
</evidence>
<dbReference type="PRINTS" id="PR00385">
    <property type="entry name" value="P450"/>
</dbReference>
<evidence type="ECO:0000256" key="1">
    <source>
        <dbReference type="ARBA" id="ARBA00010617"/>
    </source>
</evidence>
<dbReference type="PANTHER" id="PTHR24304:SF2">
    <property type="entry name" value="24-HYDROXYCHOLESTEROL 7-ALPHA-HYDROXYLASE"/>
    <property type="match status" value="1"/>
</dbReference>
<dbReference type="InterPro" id="IPR002401">
    <property type="entry name" value="Cyt_P450_E_grp-I"/>
</dbReference>
<dbReference type="InterPro" id="IPR050529">
    <property type="entry name" value="CYP450_sterol_14alpha_dmase"/>
</dbReference>
<evidence type="ECO:0000313" key="6">
    <source>
        <dbReference type="EMBL" id="KAK8013157.1"/>
    </source>
</evidence>
<name>A0ABR1RIR8_9PEZI</name>
<keyword evidence="5" id="KW-0503">Monooxygenase</keyword>
<dbReference type="InterPro" id="IPR001128">
    <property type="entry name" value="Cyt_P450"/>
</dbReference>
<sequence length="472" mass="53101">MSNSIFRALVGAIICLVVWQGWRRRKASNIAAYRPAGLPFVAAAARYAKNPIGTIRNATEECGAIFSIQLLNMSQVWLRGNDLNKVYLETREDVWSFGGGMGIFLNRILDTGFWDNVKPLLGSLSRWLNRAQTLDYIAEITDQEAEKCFRACETKDSFSLFEEVSGIVHRVIVRSLMGQDFYDESADDLLQLLHDIEADIGSLWNMVLPAWVPTLPARRLGAAKERYRTLFDHRLAERALDPERWGNSRDYINHTLNDKATQPLQSLLPSLHNLLMFAAHTSTVASISWTVVSIMRNPEVLDAVQKDLAEDTGLLHARMLQASIRETSRFYAGMANLRLARRNHTIPGTTKVVPAGSLVSMSPYLTHHDPANFPEPDRWRPGRWISAEGDLVEIDNKKEAKFVPFGAGTHRCVGEKMAGIVVSRTVALLLRRYHVEFSQDEGSIPFGDLDFARLGTPWLKGDVGLRITRKTK</sequence>
<proteinExistence type="inferred from homology"/>
<gene>
    <name evidence="6" type="ORF">PG991_009428</name>
</gene>
<accession>A0ABR1RIR8</accession>
<keyword evidence="5" id="KW-0560">Oxidoreductase</keyword>
<keyword evidence="2 5" id="KW-0349">Heme</keyword>
<keyword evidence="3 5" id="KW-0479">Metal-binding</keyword>
<evidence type="ECO:0000256" key="3">
    <source>
        <dbReference type="ARBA" id="ARBA00022723"/>
    </source>
</evidence>
<dbReference type="EMBL" id="JAQQWI010000014">
    <property type="protein sequence ID" value="KAK8013157.1"/>
    <property type="molecule type" value="Genomic_DNA"/>
</dbReference>
<dbReference type="PROSITE" id="PS00086">
    <property type="entry name" value="CYTOCHROME_P450"/>
    <property type="match status" value="1"/>
</dbReference>
<keyword evidence="4 5" id="KW-0408">Iron</keyword>
<evidence type="ECO:0000256" key="4">
    <source>
        <dbReference type="ARBA" id="ARBA00023004"/>
    </source>
</evidence>
<dbReference type="InterPro" id="IPR017972">
    <property type="entry name" value="Cyt_P450_CS"/>
</dbReference>
<reference evidence="6 7" key="1">
    <citation type="submission" date="2023-01" db="EMBL/GenBank/DDBJ databases">
        <title>Analysis of 21 Apiospora genomes using comparative genomics revels a genus with tremendous synthesis potential of carbohydrate active enzymes and secondary metabolites.</title>
        <authorList>
            <person name="Sorensen T."/>
        </authorList>
    </citation>
    <scope>NUCLEOTIDE SEQUENCE [LARGE SCALE GENOMIC DNA]</scope>
    <source>
        <strain evidence="6 7">CBS 20057</strain>
    </source>
</reference>
<evidence type="ECO:0000256" key="2">
    <source>
        <dbReference type="ARBA" id="ARBA00022617"/>
    </source>
</evidence>
<dbReference type="PANTHER" id="PTHR24304">
    <property type="entry name" value="CYTOCHROME P450 FAMILY 7"/>
    <property type="match status" value="1"/>
</dbReference>
<dbReference type="Gene3D" id="1.10.630.10">
    <property type="entry name" value="Cytochrome P450"/>
    <property type="match status" value="1"/>
</dbReference>
<dbReference type="Pfam" id="PF00067">
    <property type="entry name" value="p450"/>
    <property type="match status" value="1"/>
</dbReference>
<comment type="caution">
    <text evidence="6">The sequence shown here is derived from an EMBL/GenBank/DDBJ whole genome shotgun (WGS) entry which is preliminary data.</text>
</comment>
<dbReference type="InterPro" id="IPR036396">
    <property type="entry name" value="Cyt_P450_sf"/>
</dbReference>
<evidence type="ECO:0000256" key="5">
    <source>
        <dbReference type="RuleBase" id="RU000461"/>
    </source>
</evidence>
<keyword evidence="7" id="KW-1185">Reference proteome</keyword>
<evidence type="ECO:0008006" key="8">
    <source>
        <dbReference type="Google" id="ProtNLM"/>
    </source>
</evidence>
<protein>
    <recommendedName>
        <fullName evidence="8">Cytochrome P450</fullName>
    </recommendedName>
</protein>
<comment type="similarity">
    <text evidence="1 5">Belongs to the cytochrome P450 family.</text>
</comment>
<organism evidence="6 7">
    <name type="scientific">Apiospora marii</name>
    <dbReference type="NCBI Taxonomy" id="335849"/>
    <lineage>
        <taxon>Eukaryota</taxon>
        <taxon>Fungi</taxon>
        <taxon>Dikarya</taxon>
        <taxon>Ascomycota</taxon>
        <taxon>Pezizomycotina</taxon>
        <taxon>Sordariomycetes</taxon>
        <taxon>Xylariomycetidae</taxon>
        <taxon>Amphisphaeriales</taxon>
        <taxon>Apiosporaceae</taxon>
        <taxon>Apiospora</taxon>
    </lineage>
</organism>
<dbReference type="SUPFAM" id="SSF48264">
    <property type="entry name" value="Cytochrome P450"/>
    <property type="match status" value="1"/>
</dbReference>